<feature type="active site" evidence="13">
    <location>
        <position position="68"/>
    </location>
</feature>
<dbReference type="EC" id="3.1.21.10" evidence="13 14"/>
<dbReference type="EMBL" id="PCVG01000031">
    <property type="protein sequence ID" value="PIQ68729.1"/>
    <property type="molecule type" value="Genomic_DNA"/>
</dbReference>
<dbReference type="PANTHER" id="PTHR30194:SF3">
    <property type="entry name" value="CROSSOVER JUNCTION ENDODEOXYRIBONUCLEASE RUVC"/>
    <property type="match status" value="1"/>
</dbReference>
<keyword evidence="9 13" id="KW-0238">DNA-binding</keyword>
<dbReference type="Gene3D" id="3.30.420.10">
    <property type="entry name" value="Ribonuclease H-like superfamily/Ribonuclease H"/>
    <property type="match status" value="1"/>
</dbReference>
<comment type="catalytic activity">
    <reaction evidence="12 13">
        <text>Endonucleolytic cleavage at a junction such as a reciprocal single-stranded crossover between two homologous DNA duplexes (Holliday junction).</text>
        <dbReference type="EC" id="3.1.21.10"/>
    </reaction>
</comment>
<dbReference type="CDD" id="cd16962">
    <property type="entry name" value="RuvC"/>
    <property type="match status" value="1"/>
</dbReference>
<evidence type="ECO:0000313" key="15">
    <source>
        <dbReference type="EMBL" id="PIQ68729.1"/>
    </source>
</evidence>
<keyword evidence="3 13" id="KW-0540">Nuclease</keyword>
<accession>A0A2H0KBX0</accession>
<evidence type="ECO:0000256" key="8">
    <source>
        <dbReference type="ARBA" id="ARBA00022842"/>
    </source>
</evidence>
<evidence type="ECO:0000256" key="5">
    <source>
        <dbReference type="ARBA" id="ARBA00022759"/>
    </source>
</evidence>
<dbReference type="GO" id="GO:0005737">
    <property type="term" value="C:cytoplasm"/>
    <property type="evidence" value="ECO:0007669"/>
    <property type="project" value="UniProtKB-SubCell"/>
</dbReference>
<dbReference type="FunFam" id="3.30.420.10:FF:000002">
    <property type="entry name" value="Crossover junction endodeoxyribonuclease RuvC"/>
    <property type="match status" value="1"/>
</dbReference>
<evidence type="ECO:0000256" key="3">
    <source>
        <dbReference type="ARBA" id="ARBA00022722"/>
    </source>
</evidence>
<keyword evidence="7 13" id="KW-0378">Hydrolase</keyword>
<feature type="binding site" evidence="13">
    <location>
        <position position="7"/>
    </location>
    <ligand>
        <name>Mg(2+)</name>
        <dbReference type="ChEBI" id="CHEBI:18420"/>
        <label>1</label>
    </ligand>
</feature>
<gene>
    <name evidence="13 15" type="primary">ruvC</name>
    <name evidence="15" type="ORF">COV91_02515</name>
</gene>
<protein>
    <recommendedName>
        <fullName evidence="13 14">Crossover junction endodeoxyribonuclease RuvC</fullName>
        <ecNumber evidence="13 14">3.1.21.10</ecNumber>
    </recommendedName>
    <alternativeName>
        <fullName evidence="13">Holliday junction nuclease RuvC</fullName>
    </alternativeName>
    <alternativeName>
        <fullName evidence="13">Holliday junction resolvase RuvC</fullName>
    </alternativeName>
</protein>
<dbReference type="PANTHER" id="PTHR30194">
    <property type="entry name" value="CROSSOVER JUNCTION ENDODEOXYRIBONUCLEASE RUVC"/>
    <property type="match status" value="1"/>
</dbReference>
<dbReference type="SUPFAM" id="SSF53098">
    <property type="entry name" value="Ribonuclease H-like"/>
    <property type="match status" value="1"/>
</dbReference>
<evidence type="ECO:0000256" key="4">
    <source>
        <dbReference type="ARBA" id="ARBA00022723"/>
    </source>
</evidence>
<feature type="active site" evidence="13">
    <location>
        <position position="141"/>
    </location>
</feature>
<feature type="binding site" evidence="13">
    <location>
        <position position="68"/>
    </location>
    <ligand>
        <name>Mg(2+)</name>
        <dbReference type="ChEBI" id="CHEBI:18420"/>
        <label>2</label>
    </ligand>
</feature>
<feature type="active site" evidence="13">
    <location>
        <position position="7"/>
    </location>
</feature>
<keyword evidence="6 13" id="KW-0227">DNA damage</keyword>
<keyword evidence="5 13" id="KW-0255">Endonuclease</keyword>
<comment type="subcellular location">
    <subcellularLocation>
        <location evidence="13">Cytoplasm</location>
    </subcellularLocation>
</comment>
<comment type="caution">
    <text evidence="15">The sequence shown here is derived from an EMBL/GenBank/DDBJ whole genome shotgun (WGS) entry which is preliminary data.</text>
</comment>
<dbReference type="AlphaFoldDB" id="A0A2H0KBX0"/>
<name>A0A2H0KBX0_9BACT</name>
<evidence type="ECO:0000256" key="13">
    <source>
        <dbReference type="HAMAP-Rule" id="MF_00034"/>
    </source>
</evidence>
<dbReference type="GO" id="GO:0008821">
    <property type="term" value="F:crossover junction DNA endonuclease activity"/>
    <property type="evidence" value="ECO:0007669"/>
    <property type="project" value="UniProtKB-UniRule"/>
</dbReference>
<evidence type="ECO:0000256" key="14">
    <source>
        <dbReference type="NCBIfam" id="TIGR00228"/>
    </source>
</evidence>
<feature type="binding site" evidence="13">
    <location>
        <position position="141"/>
    </location>
    <ligand>
        <name>Mg(2+)</name>
        <dbReference type="ChEBI" id="CHEBI:18420"/>
        <label>1</label>
    </ligand>
</feature>
<evidence type="ECO:0000256" key="9">
    <source>
        <dbReference type="ARBA" id="ARBA00023125"/>
    </source>
</evidence>
<evidence type="ECO:0000313" key="16">
    <source>
        <dbReference type="Proteomes" id="UP000229342"/>
    </source>
</evidence>
<comment type="subunit">
    <text evidence="13">Homodimer which binds Holliday junction (HJ) DNA. The HJ becomes 2-fold symmetrical on binding to RuvC with unstacked arms; it has a different conformation from HJ DNA in complex with RuvA. In the full resolvosome a probable DNA-RuvA(4)-RuvB(12)-RuvC(2) complex forms which resolves the HJ.</text>
</comment>
<dbReference type="PRINTS" id="PR00696">
    <property type="entry name" value="RSOLVASERUVC"/>
</dbReference>
<comment type="similarity">
    <text evidence="1 13">Belongs to the RuvC family.</text>
</comment>
<evidence type="ECO:0000256" key="11">
    <source>
        <dbReference type="ARBA" id="ARBA00023204"/>
    </source>
</evidence>
<dbReference type="GO" id="GO:0006281">
    <property type="term" value="P:DNA repair"/>
    <property type="evidence" value="ECO:0007669"/>
    <property type="project" value="UniProtKB-UniRule"/>
</dbReference>
<sequence length="164" mass="18257">MRILAIDPGYERLGVAILEKLPRQKETVVYSACIRTKKTTPHAYRLLEISEAVIKVIEKFKPEALAIETLFLHSNQKTVMAVSEARGAILVSASKMGLTIHEYTPLQIKIAVTGYGRGDKTQIISMVQKLISLPLGKRLDDEYDAIAVGLTCFASTKRNMEHKT</sequence>
<dbReference type="GO" id="GO:0006310">
    <property type="term" value="P:DNA recombination"/>
    <property type="evidence" value="ECO:0007669"/>
    <property type="project" value="UniProtKB-UniRule"/>
</dbReference>
<dbReference type="NCBIfam" id="TIGR00228">
    <property type="entry name" value="ruvC"/>
    <property type="match status" value="1"/>
</dbReference>
<dbReference type="InterPro" id="IPR012337">
    <property type="entry name" value="RNaseH-like_sf"/>
</dbReference>
<comment type="cofactor">
    <cofactor evidence="13">
        <name>Mg(2+)</name>
        <dbReference type="ChEBI" id="CHEBI:18420"/>
    </cofactor>
    <text evidence="13">Binds 2 Mg(2+) ion per subunit.</text>
</comment>
<evidence type="ECO:0000256" key="1">
    <source>
        <dbReference type="ARBA" id="ARBA00009518"/>
    </source>
</evidence>
<proteinExistence type="inferred from homology"/>
<evidence type="ECO:0000256" key="12">
    <source>
        <dbReference type="ARBA" id="ARBA00029354"/>
    </source>
</evidence>
<organism evidence="15 16">
    <name type="scientific">Candidatus Taylorbacteria bacterium CG11_big_fil_rev_8_21_14_0_20_46_11</name>
    <dbReference type="NCBI Taxonomy" id="1975025"/>
    <lineage>
        <taxon>Bacteria</taxon>
        <taxon>Candidatus Tayloriibacteriota</taxon>
    </lineage>
</organism>
<keyword evidence="10 13" id="KW-0233">DNA recombination</keyword>
<keyword evidence="2 13" id="KW-0963">Cytoplasm</keyword>
<dbReference type="InterPro" id="IPR002176">
    <property type="entry name" value="X-over_junc_endoDNase_RuvC"/>
</dbReference>
<keyword evidence="8 13" id="KW-0460">Magnesium</keyword>
<dbReference type="Pfam" id="PF02075">
    <property type="entry name" value="RuvC"/>
    <property type="match status" value="1"/>
</dbReference>
<evidence type="ECO:0000256" key="2">
    <source>
        <dbReference type="ARBA" id="ARBA00022490"/>
    </source>
</evidence>
<dbReference type="GO" id="GO:0048476">
    <property type="term" value="C:Holliday junction resolvase complex"/>
    <property type="evidence" value="ECO:0007669"/>
    <property type="project" value="UniProtKB-UniRule"/>
</dbReference>
<dbReference type="InterPro" id="IPR036397">
    <property type="entry name" value="RNaseH_sf"/>
</dbReference>
<comment type="function">
    <text evidence="13">The RuvA-RuvB-RuvC complex processes Holliday junction (HJ) DNA during genetic recombination and DNA repair. Endonuclease that resolves HJ intermediates. Cleaves cruciform DNA by making single-stranded nicks across the HJ at symmetrical positions within the homologous arms, yielding a 5'-phosphate and a 3'-hydroxyl group; requires a central core of homology in the junction. The consensus cleavage sequence is 5'-(A/T)TT(C/G)-3'. Cleavage occurs on the 3'-side of the TT dinucleotide at the point of strand exchange. HJ branch migration catalyzed by RuvA-RuvB allows RuvC to scan DNA until it finds its consensus sequence, where it cleaves and resolves the cruciform DNA.</text>
</comment>
<keyword evidence="11 13" id="KW-0234">DNA repair</keyword>
<evidence type="ECO:0000256" key="7">
    <source>
        <dbReference type="ARBA" id="ARBA00022801"/>
    </source>
</evidence>
<evidence type="ECO:0000256" key="6">
    <source>
        <dbReference type="ARBA" id="ARBA00022763"/>
    </source>
</evidence>
<dbReference type="HAMAP" id="MF_00034">
    <property type="entry name" value="RuvC"/>
    <property type="match status" value="1"/>
</dbReference>
<evidence type="ECO:0000256" key="10">
    <source>
        <dbReference type="ARBA" id="ARBA00023172"/>
    </source>
</evidence>
<reference evidence="15 16" key="1">
    <citation type="submission" date="2017-09" db="EMBL/GenBank/DDBJ databases">
        <title>Depth-based differentiation of microbial function through sediment-hosted aquifers and enrichment of novel symbionts in the deep terrestrial subsurface.</title>
        <authorList>
            <person name="Probst A.J."/>
            <person name="Ladd B."/>
            <person name="Jarett J.K."/>
            <person name="Geller-Mcgrath D.E."/>
            <person name="Sieber C.M."/>
            <person name="Emerson J.B."/>
            <person name="Anantharaman K."/>
            <person name="Thomas B.C."/>
            <person name="Malmstrom R."/>
            <person name="Stieglmeier M."/>
            <person name="Klingl A."/>
            <person name="Woyke T."/>
            <person name="Ryan C.M."/>
            <person name="Banfield J.F."/>
        </authorList>
    </citation>
    <scope>NUCLEOTIDE SEQUENCE [LARGE SCALE GENOMIC DNA]</scope>
    <source>
        <strain evidence="15">CG11_big_fil_rev_8_21_14_0_20_46_11</strain>
    </source>
</reference>
<dbReference type="GO" id="GO:0000287">
    <property type="term" value="F:magnesium ion binding"/>
    <property type="evidence" value="ECO:0007669"/>
    <property type="project" value="UniProtKB-UniRule"/>
</dbReference>
<dbReference type="GO" id="GO:0003677">
    <property type="term" value="F:DNA binding"/>
    <property type="evidence" value="ECO:0007669"/>
    <property type="project" value="UniProtKB-KW"/>
</dbReference>
<dbReference type="Proteomes" id="UP000229342">
    <property type="component" value="Unassembled WGS sequence"/>
</dbReference>
<keyword evidence="4 13" id="KW-0479">Metal-binding</keyword>